<dbReference type="Gene3D" id="1.10.443.10">
    <property type="entry name" value="Intergrase catalytic core"/>
    <property type="match status" value="1"/>
</dbReference>
<accession>A0ABT1NJ77</accession>
<proteinExistence type="predicted"/>
<dbReference type="RefSeq" id="WP_255227724.1">
    <property type="nucleotide sequence ID" value="NZ_JAJEKE010000009.1"/>
</dbReference>
<evidence type="ECO:0000313" key="3">
    <source>
        <dbReference type="EMBL" id="MCQ1530208.1"/>
    </source>
</evidence>
<dbReference type="InterPro" id="IPR013762">
    <property type="entry name" value="Integrase-like_cat_sf"/>
</dbReference>
<dbReference type="InterPro" id="IPR011010">
    <property type="entry name" value="DNA_brk_join_enz"/>
</dbReference>
<sequence length="205" mass="23031">MFNSVLNRNWSDNVIIRPKKLKKLPSVLSIAEIGSILSHINNFKHKTILVTAYSAGLRISEVLNLKISDIDSANMRIKINNGKGNKDRFSILGEKNLSMLRHYYKLYRPTDFLFPGITPDKPLAPRQIQAAFKSAKENAGILKPASVHTLRHSFATHLLENNTDLRTIQILMGHSNINTTCVYLHLSTNRILSVKSPFDGGNIDV</sequence>
<reference evidence="3 4" key="1">
    <citation type="submission" date="2021-10" db="EMBL/GenBank/DDBJ databases">
        <title>Lutispora strain m25 sp. nov., a thermophilic, non-spore-forming bacterium isolated from a lab-scale methanogenic bioreactor digesting anaerobic sludge.</title>
        <authorList>
            <person name="El Houari A."/>
            <person name="Mcdonald J."/>
        </authorList>
    </citation>
    <scope>NUCLEOTIDE SEQUENCE [LARGE SCALE GENOMIC DNA]</scope>
    <source>
        <strain evidence="4">m25</strain>
    </source>
</reference>
<dbReference type="EMBL" id="JAJEKE010000009">
    <property type="protein sequence ID" value="MCQ1530208.1"/>
    <property type="molecule type" value="Genomic_DNA"/>
</dbReference>
<dbReference type="SUPFAM" id="SSF56349">
    <property type="entry name" value="DNA breaking-rejoining enzymes"/>
    <property type="match status" value="1"/>
</dbReference>
<dbReference type="PANTHER" id="PTHR30349">
    <property type="entry name" value="PHAGE INTEGRASE-RELATED"/>
    <property type="match status" value="1"/>
</dbReference>
<dbReference type="PANTHER" id="PTHR30349:SF64">
    <property type="entry name" value="PROPHAGE INTEGRASE INTD-RELATED"/>
    <property type="match status" value="1"/>
</dbReference>
<name>A0ABT1NJ77_9FIRM</name>
<gene>
    <name evidence="3" type="ORF">LJD61_11695</name>
</gene>
<evidence type="ECO:0000313" key="4">
    <source>
        <dbReference type="Proteomes" id="UP001651880"/>
    </source>
</evidence>
<keyword evidence="4" id="KW-1185">Reference proteome</keyword>
<comment type="caution">
    <text evidence="3">The sequence shown here is derived from an EMBL/GenBank/DDBJ whole genome shotgun (WGS) entry which is preliminary data.</text>
</comment>
<evidence type="ECO:0000259" key="2">
    <source>
        <dbReference type="PROSITE" id="PS51898"/>
    </source>
</evidence>
<evidence type="ECO:0000256" key="1">
    <source>
        <dbReference type="ARBA" id="ARBA00023172"/>
    </source>
</evidence>
<protein>
    <submittedName>
        <fullName evidence="3">Tyrosine-type recombinase/integrase</fullName>
    </submittedName>
</protein>
<dbReference type="InterPro" id="IPR050090">
    <property type="entry name" value="Tyrosine_recombinase_XerCD"/>
</dbReference>
<dbReference type="PROSITE" id="PS51898">
    <property type="entry name" value="TYR_RECOMBINASE"/>
    <property type="match status" value="1"/>
</dbReference>
<keyword evidence="1" id="KW-0233">DNA recombination</keyword>
<organism evidence="3 4">
    <name type="scientific">Lutispora saccharofermentans</name>
    <dbReference type="NCBI Taxonomy" id="3024236"/>
    <lineage>
        <taxon>Bacteria</taxon>
        <taxon>Bacillati</taxon>
        <taxon>Bacillota</taxon>
        <taxon>Clostridia</taxon>
        <taxon>Lutisporales</taxon>
        <taxon>Lutisporaceae</taxon>
        <taxon>Lutispora</taxon>
    </lineage>
</organism>
<dbReference type="Pfam" id="PF00589">
    <property type="entry name" value="Phage_integrase"/>
    <property type="match status" value="1"/>
</dbReference>
<dbReference type="Proteomes" id="UP001651880">
    <property type="component" value="Unassembled WGS sequence"/>
</dbReference>
<dbReference type="InterPro" id="IPR002104">
    <property type="entry name" value="Integrase_catalytic"/>
</dbReference>
<feature type="domain" description="Tyr recombinase" evidence="2">
    <location>
        <begin position="23"/>
        <end position="196"/>
    </location>
</feature>